<dbReference type="Proteomes" id="UP000001175">
    <property type="component" value="Chromosome"/>
</dbReference>
<evidence type="ECO:0000259" key="2">
    <source>
        <dbReference type="Pfam" id="PF00534"/>
    </source>
</evidence>
<feature type="domain" description="Glycosyl transferase family 4" evidence="3">
    <location>
        <begin position="25"/>
        <end position="195"/>
    </location>
</feature>
<evidence type="ECO:0000259" key="3">
    <source>
        <dbReference type="Pfam" id="PF12000"/>
    </source>
</evidence>
<dbReference type="InterPro" id="IPR001296">
    <property type="entry name" value="Glyco_trans_1"/>
</dbReference>
<reference evidence="4 5" key="1">
    <citation type="journal article" date="2007" name="Photosyn. Res.">
        <title>Complete nucleotide sequence of the freshwater unicellular cyanobacterium Synechococcus elongatus PCC 6301 chromosome: gene content and organization.</title>
        <authorList>
            <person name="Sugita C."/>
            <person name="Ogata K."/>
            <person name="Shikata M."/>
            <person name="Jikuya H."/>
            <person name="Takano J."/>
            <person name="Furumichi M."/>
            <person name="Kanehisa M."/>
            <person name="Omata T."/>
            <person name="Sugiura M."/>
            <person name="Sugita M."/>
        </authorList>
    </citation>
    <scope>NUCLEOTIDE SEQUENCE [LARGE SCALE GENOMIC DNA]</scope>
    <source>
        <strain evidence="5">ATCC 27144 / PCC 6301 / SAUG 1402/1</strain>
    </source>
</reference>
<dbReference type="GO" id="GO:0009103">
    <property type="term" value="P:lipopolysaccharide biosynthetic process"/>
    <property type="evidence" value="ECO:0007669"/>
    <property type="project" value="TreeGrafter"/>
</dbReference>
<sequence length="407" mass="45813">MRILLIHQNFPGQFKHLAPALVANGHEVRTLTLRQDLPDQWQGVTVHRYRAQRNSSPTVHPWVGDFETKVIRGEACFRAALQLRNQGYQPDLILAHPGWGETLFLQDVWPAAKLAIYCEFYYRSAGSDVDFDPEFQRPQGEEDTACRLQLKNLIYTMQGDRVTAGIAPTHWQADQFPEPLRSKITVVHDGIDTEAIAPNPSATITLNNQLKLGRNDEVITFVNRNLEPYRGYHIFMRSLPEILQQRPKARVILVGGDDVSYGARPPAGTWKQIFLKEVADRLDLSRVHFVGKIPYNAFLSLLQVSSVHVYLTYPFVLSWSLIEAMSCGCAIVASDTAPVREVISDGETGRLVNFFDPAGLAATVSELLASPSARAKLGKKARLFAQNHYDLQRVCLPQQMQWVRSLA</sequence>
<dbReference type="PANTHER" id="PTHR46401">
    <property type="entry name" value="GLYCOSYLTRANSFERASE WBBK-RELATED"/>
    <property type="match status" value="1"/>
</dbReference>
<evidence type="ECO:0000313" key="5">
    <source>
        <dbReference type="Proteomes" id="UP000001175"/>
    </source>
</evidence>
<dbReference type="KEGG" id="syc:syc0083_c"/>
<dbReference type="EMBL" id="AP008231">
    <property type="protein sequence ID" value="BAD78273.1"/>
    <property type="molecule type" value="Genomic_DNA"/>
</dbReference>
<accession>A0A0H3JZ69</accession>
<dbReference type="GeneID" id="72430336"/>
<keyword evidence="1 4" id="KW-0808">Transferase</keyword>
<dbReference type="AlphaFoldDB" id="A0A0H3JZ69"/>
<dbReference type="eggNOG" id="COG0438">
    <property type="taxonomic scope" value="Bacteria"/>
</dbReference>
<organism evidence="4 5">
    <name type="scientific">Synechococcus sp. (strain ATCC 27144 / PCC 6301 / SAUG 1402/1)</name>
    <name type="common">Anacystis nidulans</name>
    <dbReference type="NCBI Taxonomy" id="269084"/>
    <lineage>
        <taxon>Bacteria</taxon>
        <taxon>Bacillati</taxon>
        <taxon>Cyanobacteriota</taxon>
        <taxon>Cyanophyceae</taxon>
        <taxon>Synechococcales</taxon>
        <taxon>Synechococcaceae</taxon>
        <taxon>Synechococcus</taxon>
    </lineage>
</organism>
<dbReference type="InterPro" id="IPR022623">
    <property type="entry name" value="Glyco_trans_4"/>
</dbReference>
<name>A0A0H3JZ69_SYNP6</name>
<dbReference type="CDD" id="cd03818">
    <property type="entry name" value="GT4_ExpC-like"/>
    <property type="match status" value="1"/>
</dbReference>
<evidence type="ECO:0000256" key="1">
    <source>
        <dbReference type="ARBA" id="ARBA00022679"/>
    </source>
</evidence>
<dbReference type="Pfam" id="PF00534">
    <property type="entry name" value="Glycos_transf_1"/>
    <property type="match status" value="1"/>
</dbReference>
<dbReference type="RefSeq" id="WP_011242396.1">
    <property type="nucleotide sequence ID" value="NC_006576.1"/>
</dbReference>
<dbReference type="SUPFAM" id="SSF53756">
    <property type="entry name" value="UDP-Glycosyltransferase/glycogen phosphorylase"/>
    <property type="match status" value="1"/>
</dbReference>
<proteinExistence type="predicted"/>
<dbReference type="Gene3D" id="3.40.50.2000">
    <property type="entry name" value="Glycogen Phosphorylase B"/>
    <property type="match status" value="2"/>
</dbReference>
<evidence type="ECO:0000313" key="4">
    <source>
        <dbReference type="EMBL" id="BAD78273.1"/>
    </source>
</evidence>
<dbReference type="GO" id="GO:0016757">
    <property type="term" value="F:glycosyltransferase activity"/>
    <property type="evidence" value="ECO:0007669"/>
    <property type="project" value="InterPro"/>
</dbReference>
<gene>
    <name evidence="4" type="ordered locus">syc0083_c</name>
</gene>
<protein>
    <submittedName>
        <fullName evidence="4">Probable glycosyltransferase</fullName>
    </submittedName>
</protein>
<dbReference type="PANTHER" id="PTHR46401:SF2">
    <property type="entry name" value="GLYCOSYLTRANSFERASE WBBK-RELATED"/>
    <property type="match status" value="1"/>
</dbReference>
<feature type="domain" description="Glycosyl transferase family 1" evidence="2">
    <location>
        <begin position="209"/>
        <end position="382"/>
    </location>
</feature>
<dbReference type="Pfam" id="PF12000">
    <property type="entry name" value="Glyco_trans_4_3"/>
    <property type="match status" value="1"/>
</dbReference>